<proteinExistence type="predicted"/>
<accession>A0A080ZV28</accession>
<sequence>MLAVLATTVSRLHTKDPRSVEVLLNQLNENTIAEDPTDEDAVELAAKNWL</sequence>
<organism evidence="1 2">
    <name type="scientific">Phytophthora nicotianae P1976</name>
    <dbReference type="NCBI Taxonomy" id="1317066"/>
    <lineage>
        <taxon>Eukaryota</taxon>
        <taxon>Sar</taxon>
        <taxon>Stramenopiles</taxon>
        <taxon>Oomycota</taxon>
        <taxon>Peronosporomycetes</taxon>
        <taxon>Peronosporales</taxon>
        <taxon>Peronosporaceae</taxon>
        <taxon>Phytophthora</taxon>
    </lineage>
</organism>
<dbReference type="AlphaFoldDB" id="A0A080ZV28"/>
<comment type="caution">
    <text evidence="1">The sequence shown here is derived from an EMBL/GenBank/DDBJ whole genome shotgun (WGS) entry which is preliminary data.</text>
</comment>
<gene>
    <name evidence="1" type="ORF">F444_13024</name>
</gene>
<protein>
    <submittedName>
        <fullName evidence="1">Uncharacterized protein</fullName>
    </submittedName>
</protein>
<dbReference type="EMBL" id="ANJA01002328">
    <property type="protein sequence ID" value="ETO70489.1"/>
    <property type="molecule type" value="Genomic_DNA"/>
</dbReference>
<name>A0A080ZV28_PHYNI</name>
<reference evidence="1 2" key="1">
    <citation type="submission" date="2013-11" db="EMBL/GenBank/DDBJ databases">
        <title>The Genome Sequence of Phytophthora parasitica P1976.</title>
        <authorList>
            <consortium name="The Broad Institute Genomics Platform"/>
            <person name="Russ C."/>
            <person name="Tyler B."/>
            <person name="Panabieres F."/>
            <person name="Shan W."/>
            <person name="Tripathy S."/>
            <person name="Grunwald N."/>
            <person name="Machado M."/>
            <person name="Johnson C.S."/>
            <person name="Walker B."/>
            <person name="Young S."/>
            <person name="Zeng Q."/>
            <person name="Gargeya S."/>
            <person name="Fitzgerald M."/>
            <person name="Haas B."/>
            <person name="Abouelleil A."/>
            <person name="Allen A.W."/>
            <person name="Alvarado L."/>
            <person name="Arachchi H.M."/>
            <person name="Berlin A.M."/>
            <person name="Chapman S.B."/>
            <person name="Gainer-Dewar J."/>
            <person name="Goldberg J."/>
            <person name="Griggs A."/>
            <person name="Gujja S."/>
            <person name="Hansen M."/>
            <person name="Howarth C."/>
            <person name="Imamovic A."/>
            <person name="Ireland A."/>
            <person name="Larimer J."/>
            <person name="McCowan C."/>
            <person name="Murphy C."/>
            <person name="Pearson M."/>
            <person name="Poon T.W."/>
            <person name="Priest M."/>
            <person name="Roberts A."/>
            <person name="Saif S."/>
            <person name="Shea T."/>
            <person name="Sisk P."/>
            <person name="Sykes S."/>
            <person name="Wortman J."/>
            <person name="Nusbaum C."/>
            <person name="Birren B."/>
        </authorList>
    </citation>
    <scope>NUCLEOTIDE SEQUENCE [LARGE SCALE GENOMIC DNA]</scope>
    <source>
        <strain evidence="1 2">P1976</strain>
    </source>
</reference>
<evidence type="ECO:0000313" key="1">
    <source>
        <dbReference type="EMBL" id="ETO70489.1"/>
    </source>
</evidence>
<evidence type="ECO:0000313" key="2">
    <source>
        <dbReference type="Proteomes" id="UP000028582"/>
    </source>
</evidence>
<dbReference type="Proteomes" id="UP000028582">
    <property type="component" value="Unassembled WGS sequence"/>
</dbReference>